<gene>
    <name evidence="1" type="ORF">TTEB3V08_LOCUS3129</name>
</gene>
<evidence type="ECO:0000313" key="1">
    <source>
        <dbReference type="EMBL" id="CAD7455044.1"/>
    </source>
</evidence>
<sequence length="118" mass="12967">MSKKLPMNSSVLKHFTEVAIDFLQEAAIASLSSGSNKFGKSVSPDDRRMTAERCGHLCAVALANKIFEWYPIPTTRFAKEQRIRLSTKESNSDESAVTAGTRGAPFVSWRGKVQSCPT</sequence>
<dbReference type="AlphaFoldDB" id="A0A7R9FK33"/>
<reference evidence="1" key="1">
    <citation type="submission" date="2020-11" db="EMBL/GenBank/DDBJ databases">
        <authorList>
            <person name="Tran Van P."/>
        </authorList>
    </citation>
    <scope>NUCLEOTIDE SEQUENCE</scope>
</reference>
<name>A0A7R9FK33_9NEOP</name>
<dbReference type="EMBL" id="OE000784">
    <property type="protein sequence ID" value="CAD7455044.1"/>
    <property type="molecule type" value="Genomic_DNA"/>
</dbReference>
<proteinExistence type="predicted"/>
<protein>
    <submittedName>
        <fullName evidence="1">Uncharacterized protein</fullName>
    </submittedName>
</protein>
<organism evidence="1">
    <name type="scientific">Timema tahoe</name>
    <dbReference type="NCBI Taxonomy" id="61484"/>
    <lineage>
        <taxon>Eukaryota</taxon>
        <taxon>Metazoa</taxon>
        <taxon>Ecdysozoa</taxon>
        <taxon>Arthropoda</taxon>
        <taxon>Hexapoda</taxon>
        <taxon>Insecta</taxon>
        <taxon>Pterygota</taxon>
        <taxon>Neoptera</taxon>
        <taxon>Polyneoptera</taxon>
        <taxon>Phasmatodea</taxon>
        <taxon>Timematodea</taxon>
        <taxon>Timematoidea</taxon>
        <taxon>Timematidae</taxon>
        <taxon>Timema</taxon>
    </lineage>
</organism>
<accession>A0A7R9FK33</accession>